<dbReference type="InterPro" id="IPR029044">
    <property type="entry name" value="Nucleotide-diphossugar_trans"/>
</dbReference>
<dbReference type="Gene3D" id="3.90.550.10">
    <property type="entry name" value="Spore Coat Polysaccharide Biosynthesis Protein SpsA, Chain A"/>
    <property type="match status" value="1"/>
</dbReference>
<proteinExistence type="predicted"/>
<feature type="domain" description="MobA-like NTP transferase" evidence="1">
    <location>
        <begin position="4"/>
        <end position="161"/>
    </location>
</feature>
<dbReference type="CDD" id="cd04182">
    <property type="entry name" value="GT_2_like_f"/>
    <property type="match status" value="1"/>
</dbReference>
<organism evidence="2">
    <name type="scientific">metagenome</name>
    <dbReference type="NCBI Taxonomy" id="256318"/>
    <lineage>
        <taxon>unclassified sequences</taxon>
        <taxon>metagenomes</taxon>
    </lineage>
</organism>
<reference evidence="2" key="1">
    <citation type="submission" date="2015-08" db="EMBL/GenBank/DDBJ databases">
        <authorList>
            <person name="Babu N.S."/>
            <person name="Beckwith C.J."/>
            <person name="Beseler K.G."/>
            <person name="Brison A."/>
            <person name="Carone J.V."/>
            <person name="Caskin T.P."/>
            <person name="Diamond M."/>
            <person name="Durham M.E."/>
            <person name="Foxe J.M."/>
            <person name="Go M."/>
            <person name="Henderson B.A."/>
            <person name="Jones I.B."/>
            <person name="McGettigan J.A."/>
            <person name="Micheletti S.J."/>
            <person name="Nasrallah M.E."/>
            <person name="Ortiz D."/>
            <person name="Piller C.R."/>
            <person name="Privatt S.R."/>
            <person name="Schneider S.L."/>
            <person name="Sharp S."/>
            <person name="Smith T.C."/>
            <person name="Stanton J.D."/>
            <person name="Ullery H.E."/>
            <person name="Wilson R.J."/>
            <person name="Serrano M.G."/>
            <person name="Buck G."/>
            <person name="Lee V."/>
            <person name="Wang Y."/>
            <person name="Carvalho R."/>
            <person name="Voegtly L."/>
            <person name="Shi R."/>
            <person name="Duckworth R."/>
            <person name="Johnson A."/>
            <person name="Loviza R."/>
            <person name="Walstead R."/>
            <person name="Shah Z."/>
            <person name="Kiflezghi M."/>
            <person name="Wade K."/>
            <person name="Ball S.L."/>
            <person name="Bradley K.W."/>
            <person name="Asai D.J."/>
            <person name="Bowman C.A."/>
            <person name="Russell D.A."/>
            <person name="Pope W.H."/>
            <person name="Jacobs-Sera D."/>
            <person name="Hendrix R.W."/>
            <person name="Hatfull G.F."/>
        </authorList>
    </citation>
    <scope>NUCLEOTIDE SEQUENCE</scope>
</reference>
<evidence type="ECO:0000259" key="1">
    <source>
        <dbReference type="Pfam" id="PF12804"/>
    </source>
</evidence>
<evidence type="ECO:0000313" key="2">
    <source>
        <dbReference type="EMBL" id="CUR55599.1"/>
    </source>
</evidence>
<dbReference type="PANTHER" id="PTHR43777">
    <property type="entry name" value="MOLYBDENUM COFACTOR CYTIDYLYLTRANSFERASE"/>
    <property type="match status" value="1"/>
</dbReference>
<dbReference type="GO" id="GO:0016779">
    <property type="term" value="F:nucleotidyltransferase activity"/>
    <property type="evidence" value="ECO:0007669"/>
    <property type="project" value="UniProtKB-ARBA"/>
</dbReference>
<name>A0A2P2C0S0_9ZZZZ</name>
<dbReference type="SUPFAM" id="SSF53448">
    <property type="entry name" value="Nucleotide-diphospho-sugar transferases"/>
    <property type="match status" value="1"/>
</dbReference>
<dbReference type="EMBL" id="CZKA01000021">
    <property type="protein sequence ID" value="CUR55599.1"/>
    <property type="molecule type" value="Genomic_DNA"/>
</dbReference>
<dbReference type="Pfam" id="PF12804">
    <property type="entry name" value="NTP_transf_3"/>
    <property type="match status" value="1"/>
</dbReference>
<gene>
    <name evidence="2" type="ORF">NOCA2280041</name>
</gene>
<accession>A0A2P2C0S0</accession>
<dbReference type="AlphaFoldDB" id="A0A2P2C0S0"/>
<protein>
    <submittedName>
        <fullName evidence="2">4-diphosphocytidyl-2C-methyl-D-erythritol synthase</fullName>
    </submittedName>
</protein>
<dbReference type="InterPro" id="IPR025877">
    <property type="entry name" value="MobA-like_NTP_Trfase"/>
</dbReference>
<dbReference type="PANTHER" id="PTHR43777:SF1">
    <property type="entry name" value="MOLYBDENUM COFACTOR CYTIDYLYLTRANSFERASE"/>
    <property type="match status" value="1"/>
</dbReference>
<sequence>MIAGLVLAAGAGTRMGLPKALVEDESGPWLPRAVAALSDGGCEQVSVVLGAAPQAATLVPGTPVVIADDWADGMAASLRAGLSSLGPEPVAVVVTLVDLPDVGAPVVARLLAREVDATTLARAAYAGQPGHPVLIGRDHLPGVIATAEGDQGARDYLAAHRHELVECGDLAGGHDVDSR</sequence>